<dbReference type="InterPro" id="IPR032781">
    <property type="entry name" value="ABC_tran_Xtn"/>
</dbReference>
<keyword evidence="4" id="KW-0067">ATP-binding</keyword>
<dbReference type="OrthoDB" id="2110130at2759"/>
<dbReference type="Pfam" id="PF12848">
    <property type="entry name" value="ABC_tran_Xtn"/>
    <property type="match status" value="1"/>
</dbReference>
<evidence type="ECO:0000256" key="4">
    <source>
        <dbReference type="ARBA" id="ARBA00022840"/>
    </source>
</evidence>
<evidence type="ECO:0000256" key="6">
    <source>
        <dbReference type="SAM" id="MobiDB-lite"/>
    </source>
</evidence>
<dbReference type="InterPro" id="IPR003593">
    <property type="entry name" value="AAA+_ATPase"/>
</dbReference>
<dbReference type="Proteomes" id="UP000614601">
    <property type="component" value="Unassembled WGS sequence"/>
</dbReference>
<dbReference type="PROSITE" id="PS00211">
    <property type="entry name" value="ABC_TRANSPORTER_1"/>
    <property type="match status" value="2"/>
</dbReference>
<evidence type="ECO:0000256" key="3">
    <source>
        <dbReference type="ARBA" id="ARBA00022741"/>
    </source>
</evidence>
<comment type="similarity">
    <text evidence="1">Belongs to the ABC transporter superfamily. ABCF family. EF3 subfamily.</text>
</comment>
<name>A0A811LN20_9BILA</name>
<dbReference type="Proteomes" id="UP000783686">
    <property type="component" value="Unassembled WGS sequence"/>
</dbReference>
<gene>
    <name evidence="8" type="ORF">BOKJ2_LOCUS13194</name>
</gene>
<dbReference type="Pfam" id="PF00005">
    <property type="entry name" value="ABC_tran"/>
    <property type="match status" value="2"/>
</dbReference>
<reference evidence="8" key="1">
    <citation type="submission" date="2020-09" db="EMBL/GenBank/DDBJ databases">
        <authorList>
            <person name="Kikuchi T."/>
        </authorList>
    </citation>
    <scope>NUCLEOTIDE SEQUENCE</scope>
    <source>
        <strain evidence="8">SH1</strain>
    </source>
</reference>
<keyword evidence="9" id="KW-1185">Reference proteome</keyword>
<dbReference type="InterPro" id="IPR003439">
    <property type="entry name" value="ABC_transporter-like_ATP-bd"/>
</dbReference>
<dbReference type="SUPFAM" id="SSF52540">
    <property type="entry name" value="P-loop containing nucleoside triphosphate hydrolases"/>
    <property type="match status" value="2"/>
</dbReference>
<keyword evidence="5" id="KW-0175">Coiled coil</keyword>
<dbReference type="PANTHER" id="PTHR19211">
    <property type="entry name" value="ATP-BINDING TRANSPORT PROTEIN-RELATED"/>
    <property type="match status" value="1"/>
</dbReference>
<dbReference type="SMART" id="SM00382">
    <property type="entry name" value="AAA"/>
    <property type="match status" value="2"/>
</dbReference>
<dbReference type="PANTHER" id="PTHR19211:SF14">
    <property type="entry name" value="ATP-BINDING CASSETTE SUB-FAMILY F MEMBER 1"/>
    <property type="match status" value="1"/>
</dbReference>
<evidence type="ECO:0000313" key="8">
    <source>
        <dbReference type="EMBL" id="CAD5229135.1"/>
    </source>
</evidence>
<dbReference type="InterPro" id="IPR050611">
    <property type="entry name" value="ABCF"/>
</dbReference>
<dbReference type="FunFam" id="3.40.50.300:FF:002050">
    <property type="entry name" value="ABC transporter, class F"/>
    <property type="match status" value="1"/>
</dbReference>
<dbReference type="EMBL" id="CAJFDH010000006">
    <property type="protein sequence ID" value="CAD5229135.1"/>
    <property type="molecule type" value="Genomic_DNA"/>
</dbReference>
<dbReference type="FunFam" id="3.40.50.300:FF:000011">
    <property type="entry name" value="Putative ABC transporter ATP-binding component"/>
    <property type="match status" value="1"/>
</dbReference>
<keyword evidence="2" id="KW-0677">Repeat</keyword>
<dbReference type="Gene3D" id="3.40.50.300">
    <property type="entry name" value="P-loop containing nucleotide triphosphate hydrolases"/>
    <property type="match status" value="2"/>
</dbReference>
<protein>
    <recommendedName>
        <fullName evidence="7">ABC transporter domain-containing protein</fullName>
    </recommendedName>
</protein>
<accession>A0A811LN20</accession>
<dbReference type="NCBIfam" id="NF000355">
    <property type="entry name" value="ribo_prot_ABC_F"/>
    <property type="match status" value="1"/>
</dbReference>
<organism evidence="8 9">
    <name type="scientific">Bursaphelenchus okinawaensis</name>
    <dbReference type="NCBI Taxonomy" id="465554"/>
    <lineage>
        <taxon>Eukaryota</taxon>
        <taxon>Metazoa</taxon>
        <taxon>Ecdysozoa</taxon>
        <taxon>Nematoda</taxon>
        <taxon>Chromadorea</taxon>
        <taxon>Rhabditida</taxon>
        <taxon>Tylenchina</taxon>
        <taxon>Tylenchomorpha</taxon>
        <taxon>Aphelenchoidea</taxon>
        <taxon>Aphelenchoididae</taxon>
        <taxon>Bursaphelenchus</taxon>
    </lineage>
</organism>
<feature type="coiled-coil region" evidence="5">
    <location>
        <begin position="181"/>
        <end position="208"/>
    </location>
</feature>
<evidence type="ECO:0000259" key="7">
    <source>
        <dbReference type="PROSITE" id="PS50893"/>
    </source>
</evidence>
<comment type="caution">
    <text evidence="8">The sequence shown here is derived from an EMBL/GenBank/DDBJ whole genome shotgun (WGS) entry which is preliminary data.</text>
</comment>
<feature type="compositionally biased region" description="Basic residues" evidence="6">
    <location>
        <begin position="364"/>
        <end position="375"/>
    </location>
</feature>
<dbReference type="CDD" id="cd03221">
    <property type="entry name" value="ABCF_EF-3"/>
    <property type="match status" value="2"/>
</dbReference>
<feature type="domain" description="ABC transporter" evidence="7">
    <location>
        <begin position="91"/>
        <end position="334"/>
    </location>
</feature>
<evidence type="ECO:0000313" key="9">
    <source>
        <dbReference type="Proteomes" id="UP000614601"/>
    </source>
</evidence>
<dbReference type="PROSITE" id="PS50893">
    <property type="entry name" value="ABC_TRANSPORTER_2"/>
    <property type="match status" value="2"/>
</dbReference>
<evidence type="ECO:0000256" key="5">
    <source>
        <dbReference type="SAM" id="Coils"/>
    </source>
</evidence>
<keyword evidence="3" id="KW-0547">Nucleotide-binding</keyword>
<proteinExistence type="inferred from homology"/>
<evidence type="ECO:0000256" key="2">
    <source>
        <dbReference type="ARBA" id="ARBA00022737"/>
    </source>
</evidence>
<feature type="domain" description="ABC transporter" evidence="7">
    <location>
        <begin position="413"/>
        <end position="626"/>
    </location>
</feature>
<dbReference type="EMBL" id="CAJFCW020000006">
    <property type="protein sequence ID" value="CAG9125868.1"/>
    <property type="molecule type" value="Genomic_DNA"/>
</dbReference>
<evidence type="ECO:0000256" key="1">
    <source>
        <dbReference type="ARBA" id="ARBA00011054"/>
    </source>
</evidence>
<sequence length="632" mass="71346">MSDVEDQLQDLNLKDKKLTRKELKKLQKQKEYENELKAMGSKAFEKEVASGEEFAEGGGIGAGVELGDQFTVSQQDKTDAQNALLENAVDIKVEKFDIAASGRQLFSNAELTIAFGRRYGLVGPNGMGKTTLLKHIASRKLNIPPNIDILYCEQEIAVDETSAIETVIKSDKVRLKLLEEEEDLTKKLENGEEVNERLQEVHDELRNIGAYSVEAKARRILAGLGFSKEMQEKRVCDFSGGWRMRISLARALFLEPTLLLLDEPTNHLDLNAVIWLDNYLQNWKKTLLVVSHDQSFLDNICTDIVHLDDQKLYYYKGNYTKFKAMYEQKLREHNKAFDQQQKQLTALKKGGKSGKQAVEEVKGKMKNKQGKKGKKGQHDDDDDELTPDLLKKAKEYSVKFVFPPTTPLQPPLLGLYNVTFGFGDSVLFKNVDFSVDMTSRITIVGPNGVGKSTLMKLLYGRLQPNEGECRRHRQLKVGWFDQHSNEALNGEASPIEYLSSKFQIDYQEARKNLGRCGLAGHAHTVKIKDLSGGQKSRVALAELALGEPDILLLDEPTNNLDIESIQALAEAIEEYDGGVCMVTHDERLIRATDCRLFIVENQDIAEIDGDFDDYRKEVLDQIEKQVQEVEKP</sequence>
<dbReference type="GO" id="GO:0016887">
    <property type="term" value="F:ATP hydrolysis activity"/>
    <property type="evidence" value="ECO:0007669"/>
    <property type="project" value="InterPro"/>
</dbReference>
<dbReference type="InterPro" id="IPR027417">
    <property type="entry name" value="P-loop_NTPase"/>
</dbReference>
<dbReference type="AlphaFoldDB" id="A0A811LN20"/>
<dbReference type="GO" id="GO:0005524">
    <property type="term" value="F:ATP binding"/>
    <property type="evidence" value="ECO:0007669"/>
    <property type="project" value="UniProtKB-KW"/>
</dbReference>
<dbReference type="InterPro" id="IPR017871">
    <property type="entry name" value="ABC_transporter-like_CS"/>
</dbReference>
<feature type="region of interest" description="Disordered" evidence="6">
    <location>
        <begin position="347"/>
        <end position="385"/>
    </location>
</feature>